<name>A0A6G0XR93_9STRA</name>
<sequence>MHLDLFEYLSVAVTKATIDTSSPRGKRSAVYTVVAYNKESQASISTTKYDDDFAELIARICSSLERGHTCNALCPWFFVDVQHKIPKKRLFRKPTHVKVVQSHLRAYQELFDLLMAFVNSPHNRLCHRATERVPDVLYDFLFGTEPLDPAMMCVPKQRPSSASTISSCSSSVCLDFDCTLCQGTSDSCGLTTLPCGHTFHDDCIVTALNASLLCPTCASS</sequence>
<gene>
    <name evidence="3" type="ORF">Ae201684_002052</name>
</gene>
<protein>
    <recommendedName>
        <fullName evidence="2">RING-type domain-containing protein</fullName>
    </recommendedName>
</protein>
<reference evidence="3 4" key="1">
    <citation type="submission" date="2019-07" db="EMBL/GenBank/DDBJ databases">
        <title>Genomics analysis of Aphanomyces spp. identifies a new class of oomycete effector associated with host adaptation.</title>
        <authorList>
            <person name="Gaulin E."/>
        </authorList>
    </citation>
    <scope>NUCLEOTIDE SEQUENCE [LARGE SCALE GENOMIC DNA]</scope>
    <source>
        <strain evidence="3 4">ATCC 201684</strain>
    </source>
</reference>
<keyword evidence="1" id="KW-0863">Zinc-finger</keyword>
<dbReference type="InterPro" id="IPR001841">
    <property type="entry name" value="Znf_RING"/>
</dbReference>
<evidence type="ECO:0000313" key="4">
    <source>
        <dbReference type="Proteomes" id="UP000481153"/>
    </source>
</evidence>
<keyword evidence="4" id="KW-1185">Reference proteome</keyword>
<dbReference type="VEuPathDB" id="FungiDB:AeMF1_008397"/>
<evidence type="ECO:0000313" key="3">
    <source>
        <dbReference type="EMBL" id="KAF0742988.1"/>
    </source>
</evidence>
<dbReference type="GO" id="GO:0008270">
    <property type="term" value="F:zinc ion binding"/>
    <property type="evidence" value="ECO:0007669"/>
    <property type="project" value="UniProtKB-KW"/>
</dbReference>
<accession>A0A6G0XR93</accession>
<dbReference type="Pfam" id="PF13639">
    <property type="entry name" value="zf-RING_2"/>
    <property type="match status" value="1"/>
</dbReference>
<dbReference type="Proteomes" id="UP000481153">
    <property type="component" value="Unassembled WGS sequence"/>
</dbReference>
<dbReference type="Gene3D" id="3.30.40.10">
    <property type="entry name" value="Zinc/RING finger domain, C3HC4 (zinc finger)"/>
    <property type="match status" value="1"/>
</dbReference>
<dbReference type="AlphaFoldDB" id="A0A6G0XR93"/>
<evidence type="ECO:0000256" key="1">
    <source>
        <dbReference type="PROSITE-ProRule" id="PRU00175"/>
    </source>
</evidence>
<dbReference type="EMBL" id="VJMJ01000022">
    <property type="protein sequence ID" value="KAF0742988.1"/>
    <property type="molecule type" value="Genomic_DNA"/>
</dbReference>
<keyword evidence="1" id="KW-0862">Zinc</keyword>
<feature type="domain" description="RING-type" evidence="2">
    <location>
        <begin position="178"/>
        <end position="217"/>
    </location>
</feature>
<dbReference type="SMART" id="SM00184">
    <property type="entry name" value="RING"/>
    <property type="match status" value="1"/>
</dbReference>
<proteinExistence type="predicted"/>
<organism evidence="3 4">
    <name type="scientific">Aphanomyces euteiches</name>
    <dbReference type="NCBI Taxonomy" id="100861"/>
    <lineage>
        <taxon>Eukaryota</taxon>
        <taxon>Sar</taxon>
        <taxon>Stramenopiles</taxon>
        <taxon>Oomycota</taxon>
        <taxon>Saprolegniomycetes</taxon>
        <taxon>Saprolegniales</taxon>
        <taxon>Verrucalvaceae</taxon>
        <taxon>Aphanomyces</taxon>
    </lineage>
</organism>
<keyword evidence="1" id="KW-0479">Metal-binding</keyword>
<evidence type="ECO:0000259" key="2">
    <source>
        <dbReference type="PROSITE" id="PS50089"/>
    </source>
</evidence>
<comment type="caution">
    <text evidence="3">The sequence shown here is derived from an EMBL/GenBank/DDBJ whole genome shotgun (WGS) entry which is preliminary data.</text>
</comment>
<dbReference type="InterPro" id="IPR013083">
    <property type="entry name" value="Znf_RING/FYVE/PHD"/>
</dbReference>
<dbReference type="SUPFAM" id="SSF57850">
    <property type="entry name" value="RING/U-box"/>
    <property type="match status" value="1"/>
</dbReference>
<dbReference type="PROSITE" id="PS50089">
    <property type="entry name" value="ZF_RING_2"/>
    <property type="match status" value="1"/>
</dbReference>